<proteinExistence type="predicted"/>
<reference evidence="1 2" key="1">
    <citation type="submission" date="2019-12" db="EMBL/GenBank/DDBJ databases">
        <title>Deinococcus sp. HMF7620 Genome sequencing and assembly.</title>
        <authorList>
            <person name="Kang H."/>
            <person name="Kim H."/>
            <person name="Joh K."/>
        </authorList>
    </citation>
    <scope>NUCLEOTIDE SEQUENCE [LARGE SCALE GENOMIC DNA]</scope>
    <source>
        <strain evidence="1 2">HMF7620</strain>
    </source>
</reference>
<protein>
    <submittedName>
        <fullName evidence="1">DUF1684 domain-containing protein</fullName>
    </submittedName>
</protein>
<accession>A0A7C9I3C8</accession>
<comment type="caution">
    <text evidence="1">The sequence shown here is derived from an EMBL/GenBank/DDBJ whole genome shotgun (WGS) entry which is preliminary data.</text>
</comment>
<organism evidence="1 2">
    <name type="scientific">Deinococcus arboris</name>
    <dbReference type="NCBI Taxonomy" id="2682977"/>
    <lineage>
        <taxon>Bacteria</taxon>
        <taxon>Thermotogati</taxon>
        <taxon>Deinococcota</taxon>
        <taxon>Deinococci</taxon>
        <taxon>Deinococcales</taxon>
        <taxon>Deinococcaceae</taxon>
        <taxon>Deinococcus</taxon>
    </lineage>
</organism>
<evidence type="ECO:0000313" key="1">
    <source>
        <dbReference type="EMBL" id="MVN87311.1"/>
    </source>
</evidence>
<dbReference type="AlphaFoldDB" id="A0A7C9I3C8"/>
<dbReference type="PANTHER" id="PTHR41913">
    <property type="entry name" value="DUF1684 DOMAIN-CONTAINING PROTEIN"/>
    <property type="match status" value="1"/>
</dbReference>
<sequence>MVSVTAYADALLDFRRRKDEHFAAGNGPVNTGTFRGLSYFAPDEAWAFTLPLTRLPQDASAEFPLETNTGEVRVMARYGEVTVPLPGGQHTLLVFTPLGEEVPARVFLPFRDTTSGAETYGAGRYLDAPLDQQLGGDGPLIRVDFNLAYHPYCAYSPQWTCPLPPRENWLSEAVPVGEKL</sequence>
<gene>
    <name evidence="1" type="ORF">GO986_11060</name>
</gene>
<dbReference type="Proteomes" id="UP000483286">
    <property type="component" value="Unassembled WGS sequence"/>
</dbReference>
<evidence type="ECO:0000313" key="2">
    <source>
        <dbReference type="Proteomes" id="UP000483286"/>
    </source>
</evidence>
<dbReference type="InterPro" id="IPR012467">
    <property type="entry name" value="DUF1684"/>
</dbReference>
<name>A0A7C9I3C8_9DEIO</name>
<dbReference type="EMBL" id="WQLB01000013">
    <property type="protein sequence ID" value="MVN87311.1"/>
    <property type="molecule type" value="Genomic_DNA"/>
</dbReference>
<dbReference type="Pfam" id="PF07920">
    <property type="entry name" value="DUF1684"/>
    <property type="match status" value="1"/>
</dbReference>
<dbReference type="PANTHER" id="PTHR41913:SF1">
    <property type="entry name" value="DUF1684 DOMAIN-CONTAINING PROTEIN"/>
    <property type="match status" value="1"/>
</dbReference>
<keyword evidence="2" id="KW-1185">Reference proteome</keyword>